<gene>
    <name evidence="7" type="ORF">D9756_007269</name>
</gene>
<evidence type="ECO:0000313" key="8">
    <source>
        <dbReference type="Proteomes" id="UP000559027"/>
    </source>
</evidence>
<feature type="domain" description="Protein kinase" evidence="6">
    <location>
        <begin position="478"/>
        <end position="723"/>
    </location>
</feature>
<keyword evidence="4" id="KW-0067">ATP-binding</keyword>
<dbReference type="Gene3D" id="1.10.510.10">
    <property type="entry name" value="Transferase(Phosphotransferase) domain 1"/>
    <property type="match status" value="3"/>
</dbReference>
<feature type="domain" description="Protein kinase" evidence="6">
    <location>
        <begin position="100"/>
        <end position="348"/>
    </location>
</feature>
<feature type="compositionally biased region" description="Acidic residues" evidence="5">
    <location>
        <begin position="1051"/>
        <end position="1062"/>
    </location>
</feature>
<dbReference type="PROSITE" id="PS00108">
    <property type="entry name" value="PROTEIN_KINASE_ST"/>
    <property type="match status" value="1"/>
</dbReference>
<dbReference type="OrthoDB" id="4062651at2759"/>
<dbReference type="SUPFAM" id="SSF56112">
    <property type="entry name" value="Protein kinase-like (PK-like)"/>
    <property type="match status" value="3"/>
</dbReference>
<accession>A0A8H5D639</accession>
<feature type="region of interest" description="Disordered" evidence="5">
    <location>
        <begin position="1032"/>
        <end position="1062"/>
    </location>
</feature>
<dbReference type="PANTHER" id="PTHR44329">
    <property type="entry name" value="SERINE/THREONINE-PROTEIN KINASE TNNI3K-RELATED"/>
    <property type="match status" value="1"/>
</dbReference>
<reference evidence="7 8" key="1">
    <citation type="journal article" date="2020" name="ISME J.">
        <title>Uncovering the hidden diversity of litter-decomposition mechanisms in mushroom-forming fungi.</title>
        <authorList>
            <person name="Floudas D."/>
            <person name="Bentzer J."/>
            <person name="Ahren D."/>
            <person name="Johansson T."/>
            <person name="Persson P."/>
            <person name="Tunlid A."/>
        </authorList>
    </citation>
    <scope>NUCLEOTIDE SEQUENCE [LARGE SCALE GENOMIC DNA]</scope>
    <source>
        <strain evidence="7 8">CBS 146.42</strain>
    </source>
</reference>
<dbReference type="Pfam" id="PF00069">
    <property type="entry name" value="Pkinase"/>
    <property type="match status" value="2"/>
</dbReference>
<dbReference type="Pfam" id="PF07714">
    <property type="entry name" value="PK_Tyr_Ser-Thr"/>
    <property type="match status" value="1"/>
</dbReference>
<dbReference type="PANTHER" id="PTHR44329:SF288">
    <property type="entry name" value="MITOGEN-ACTIVATED PROTEIN KINASE KINASE KINASE 20"/>
    <property type="match status" value="1"/>
</dbReference>
<evidence type="ECO:0000259" key="6">
    <source>
        <dbReference type="PROSITE" id="PS50011"/>
    </source>
</evidence>
<organism evidence="7 8">
    <name type="scientific">Leucocoprinus leucothites</name>
    <dbReference type="NCBI Taxonomy" id="201217"/>
    <lineage>
        <taxon>Eukaryota</taxon>
        <taxon>Fungi</taxon>
        <taxon>Dikarya</taxon>
        <taxon>Basidiomycota</taxon>
        <taxon>Agaricomycotina</taxon>
        <taxon>Agaricomycetes</taxon>
        <taxon>Agaricomycetidae</taxon>
        <taxon>Agaricales</taxon>
        <taxon>Agaricineae</taxon>
        <taxon>Agaricaceae</taxon>
        <taxon>Leucocoprinus</taxon>
    </lineage>
</organism>
<evidence type="ECO:0000256" key="1">
    <source>
        <dbReference type="ARBA" id="ARBA00022679"/>
    </source>
</evidence>
<evidence type="ECO:0000256" key="2">
    <source>
        <dbReference type="ARBA" id="ARBA00022741"/>
    </source>
</evidence>
<comment type="caution">
    <text evidence="7">The sequence shown here is derived from an EMBL/GenBank/DDBJ whole genome shotgun (WGS) entry which is preliminary data.</text>
</comment>
<dbReference type="Proteomes" id="UP000559027">
    <property type="component" value="Unassembled WGS sequence"/>
</dbReference>
<keyword evidence="3" id="KW-0418">Kinase</keyword>
<dbReference type="InterPro" id="IPR008271">
    <property type="entry name" value="Ser/Thr_kinase_AS"/>
</dbReference>
<dbReference type="AlphaFoldDB" id="A0A8H5D639"/>
<keyword evidence="2" id="KW-0547">Nucleotide-binding</keyword>
<proteinExistence type="predicted"/>
<dbReference type="InterPro" id="IPR011009">
    <property type="entry name" value="Kinase-like_dom_sf"/>
</dbReference>
<evidence type="ECO:0000313" key="7">
    <source>
        <dbReference type="EMBL" id="KAF5353883.1"/>
    </source>
</evidence>
<dbReference type="PROSITE" id="PS50011">
    <property type="entry name" value="PROTEIN_KINASE_DOM"/>
    <property type="match status" value="3"/>
</dbReference>
<sequence>MASPQSRPDTANAASNAPIESDIYAFLHQLVSRIDTESHRGDVVDKAQNLDPEETQLLIDCLSMALDKDVVPLKNRAHVWSALIKVASCTKLIARNHTLKPELITLESETSPGVYKISGTPPRQVRLRRQSKNNATGLHSEKLISWVHLLHPNIHPLYAVFFGDDEHPCLVSPSTTDVSVCDYARGCSGALRLPLASDVVAGMYYLHQMDIVHGGLHPRCVVMTDDGRALITDLEFTSETRGSDSSLVRYSAPELLEDDDVQSTKATDMWSLACLFYEILSGNVPFCQIAKDLRVAVTITKGNKPIRPGRGGFDGDEIDDIMWQLMLRCWEYEPEDRLSCLDVRQVFVGMNVQDDRTSAKPIVRNEACKDLNIDLEPARIRLAQFLGSDHASPLRVPGHLSDLLLRLTSDSKKIGATAAASNKLSPDDTQAFVDFLDLVLEDFLQLTGSWYSAILTLLSKIMISTLIIPRCYKLNGLQYDPTPITEGHFGKAYKGQGLSVRVNVVTNSVVSKNIIKGLPVWSRLSHPNFIPFYGVFYEGENESPRICLVTPLWKNGNLRQYAPSLPQKLRLLLISDVLKGLAYLHHTNTVYGVYVLLPERVLISDEGRAMLAIYGPMHIETGPATLTSELRYSSARVAFTTESDIWSFGCLCYEVLSRKPPYHQYVEDAEIRSAVSRGELPKRPNSADGDIDEIDDRDWGLIKRCLEPIAWHRPSASALHSLFAFTEGEDSRPETKDSAAARLVIELLRDPLSKLVQNSVREVAVAAVEELEPDDTRTLVNFLDLALKDYLSISEERNRVLALLSRITSSTRIFPQLYELKYIKYNSIPIAEGGFGSVHQASDPSMCVKVMARVDPKSLTEWIKELIIWAHTSHPNVLPFYGVFLEGDNGSPTQRISLVSPYMKNKNLQDYAPRLPQKSRFPLISDVAFGLQYIHGLGIVHGDLKGQNVLISNEGRGLITDFGASHVVTSTFATTGSLQRSVIFGRLVVYAWRYEVSPSTHSNLANNCSKVLSRKVPYHEYKLSIQVQAALARKDPPKRPGSLDIGRGEELNDDNWDEDDEEDWDEIDDRSWNLISKCCAPEPEVRLGVPGIQELLVDMKIWDERPTAKPVLGAEIYKLRSNPSVDLDRGAVTQIVEPASGDDFASLFNSL</sequence>
<dbReference type="InterPro" id="IPR051681">
    <property type="entry name" value="Ser/Thr_Kinases-Pseudokinases"/>
</dbReference>
<keyword evidence="1" id="KW-0808">Transferase</keyword>
<dbReference type="GO" id="GO:0004674">
    <property type="term" value="F:protein serine/threonine kinase activity"/>
    <property type="evidence" value="ECO:0007669"/>
    <property type="project" value="TreeGrafter"/>
</dbReference>
<evidence type="ECO:0000256" key="5">
    <source>
        <dbReference type="SAM" id="MobiDB-lite"/>
    </source>
</evidence>
<dbReference type="SMART" id="SM00220">
    <property type="entry name" value="S_TKc"/>
    <property type="match status" value="2"/>
</dbReference>
<feature type="domain" description="Protein kinase" evidence="6">
    <location>
        <begin position="824"/>
        <end position="1096"/>
    </location>
</feature>
<dbReference type="InterPro" id="IPR001245">
    <property type="entry name" value="Ser-Thr/Tyr_kinase_cat_dom"/>
</dbReference>
<evidence type="ECO:0000256" key="3">
    <source>
        <dbReference type="ARBA" id="ARBA00022777"/>
    </source>
</evidence>
<dbReference type="EMBL" id="JAACJO010000009">
    <property type="protein sequence ID" value="KAF5353883.1"/>
    <property type="molecule type" value="Genomic_DNA"/>
</dbReference>
<dbReference type="InterPro" id="IPR000719">
    <property type="entry name" value="Prot_kinase_dom"/>
</dbReference>
<dbReference type="GO" id="GO:0005524">
    <property type="term" value="F:ATP binding"/>
    <property type="evidence" value="ECO:0007669"/>
    <property type="project" value="UniProtKB-KW"/>
</dbReference>
<evidence type="ECO:0000256" key="4">
    <source>
        <dbReference type="ARBA" id="ARBA00022840"/>
    </source>
</evidence>
<protein>
    <recommendedName>
        <fullName evidence="6">Protein kinase domain-containing protein</fullName>
    </recommendedName>
</protein>
<keyword evidence="8" id="KW-1185">Reference proteome</keyword>
<name>A0A8H5D639_9AGAR</name>